<dbReference type="RefSeq" id="WP_343164427.1">
    <property type="nucleotide sequence ID" value="NZ_JBHRSV010000016.1"/>
</dbReference>
<feature type="transmembrane region" description="Helical" evidence="1">
    <location>
        <begin position="69"/>
        <end position="95"/>
    </location>
</feature>
<keyword evidence="1" id="KW-1133">Transmembrane helix</keyword>
<keyword evidence="3" id="KW-1185">Reference proteome</keyword>
<comment type="caution">
    <text evidence="2">The sequence shown here is derived from an EMBL/GenBank/DDBJ whole genome shotgun (WGS) entry which is preliminary data.</text>
</comment>
<feature type="transmembrane region" description="Helical" evidence="1">
    <location>
        <begin position="115"/>
        <end position="139"/>
    </location>
</feature>
<reference evidence="3" key="1">
    <citation type="journal article" date="2019" name="Int. J. Syst. Evol. Microbiol.">
        <title>The Global Catalogue of Microorganisms (GCM) 10K type strain sequencing project: providing services to taxonomists for standard genome sequencing and annotation.</title>
        <authorList>
            <consortium name="The Broad Institute Genomics Platform"/>
            <consortium name="The Broad Institute Genome Sequencing Center for Infectious Disease"/>
            <person name="Wu L."/>
            <person name="Ma J."/>
        </authorList>
    </citation>
    <scope>NUCLEOTIDE SEQUENCE [LARGE SCALE GENOMIC DNA]</scope>
    <source>
        <strain evidence="3">KCTC 52487</strain>
    </source>
</reference>
<evidence type="ECO:0000313" key="2">
    <source>
        <dbReference type="EMBL" id="MFC2926109.1"/>
    </source>
</evidence>
<accession>A0ABV6ZXK0</accession>
<dbReference type="EMBL" id="JBHRSV010000016">
    <property type="protein sequence ID" value="MFC2926109.1"/>
    <property type="molecule type" value="Genomic_DNA"/>
</dbReference>
<sequence length="177" mass="19641">MPNIFLIALSIALITAGLLILRWALARVALLKDAGEEYDARRIDRPGTVAGVGREDFVRIYVSANEPRWALYAAGALLGAVVLTFPGLFLLNTIWEGVRAATGASDVFAPGYYPWMFFMAFGLVGTWAVSGMIASSLYYRRAPEGFEAAMMRARGTPIEEVEIKRRRPKWARRARPD</sequence>
<name>A0ABV6ZXK0_9PROT</name>
<dbReference type="Proteomes" id="UP001595379">
    <property type="component" value="Unassembled WGS sequence"/>
</dbReference>
<evidence type="ECO:0000313" key="3">
    <source>
        <dbReference type="Proteomes" id="UP001595379"/>
    </source>
</evidence>
<gene>
    <name evidence="2" type="ORF">ACFOOR_08320</name>
</gene>
<proteinExistence type="predicted"/>
<keyword evidence="1" id="KW-0472">Membrane</keyword>
<organism evidence="2 3">
    <name type="scientific">Hyphobacterium vulgare</name>
    <dbReference type="NCBI Taxonomy" id="1736751"/>
    <lineage>
        <taxon>Bacteria</taxon>
        <taxon>Pseudomonadati</taxon>
        <taxon>Pseudomonadota</taxon>
        <taxon>Alphaproteobacteria</taxon>
        <taxon>Maricaulales</taxon>
        <taxon>Maricaulaceae</taxon>
        <taxon>Hyphobacterium</taxon>
    </lineage>
</organism>
<keyword evidence="1" id="KW-0812">Transmembrane</keyword>
<protein>
    <submittedName>
        <fullName evidence="2">Uncharacterized protein</fullName>
    </submittedName>
</protein>
<evidence type="ECO:0000256" key="1">
    <source>
        <dbReference type="SAM" id="Phobius"/>
    </source>
</evidence>
<feature type="transmembrane region" description="Helical" evidence="1">
    <location>
        <begin position="6"/>
        <end position="25"/>
    </location>
</feature>